<protein>
    <submittedName>
        <fullName evidence="1">Uncharacterized protein</fullName>
    </submittedName>
</protein>
<proteinExistence type="predicted"/>
<dbReference type="AlphaFoldDB" id="A0A1I3S2E8"/>
<dbReference type="Proteomes" id="UP000199518">
    <property type="component" value="Unassembled WGS sequence"/>
</dbReference>
<gene>
    <name evidence="1" type="ORF">SAMN05421753_12254</name>
</gene>
<evidence type="ECO:0000313" key="2">
    <source>
        <dbReference type="Proteomes" id="UP000199518"/>
    </source>
</evidence>
<dbReference type="STRING" id="1576369.SAMN05421753_12254"/>
<keyword evidence="2" id="KW-1185">Reference proteome</keyword>
<dbReference type="EMBL" id="FOQD01000022">
    <property type="protein sequence ID" value="SFJ51706.1"/>
    <property type="molecule type" value="Genomic_DNA"/>
</dbReference>
<organism evidence="1 2">
    <name type="scientific">Planctomicrobium piriforme</name>
    <dbReference type="NCBI Taxonomy" id="1576369"/>
    <lineage>
        <taxon>Bacteria</taxon>
        <taxon>Pseudomonadati</taxon>
        <taxon>Planctomycetota</taxon>
        <taxon>Planctomycetia</taxon>
        <taxon>Planctomycetales</taxon>
        <taxon>Planctomycetaceae</taxon>
        <taxon>Planctomicrobium</taxon>
    </lineage>
</organism>
<name>A0A1I3S2E8_9PLAN</name>
<dbReference type="OrthoDB" id="9836752at2"/>
<accession>A0A1I3S2E8</accession>
<sequence>MGIVSDIKAELLLFHSSTKKGGPMPRSTLFPYVLFFSICFATGCGPISEPVWNYDSRSFFHTRSDGSVAQYDLDKKASRVLLAAGEQRPRSVALGPTVPAVAFAQAAMGAEAGAVQVGLYSLLNSETSWSKLQIWGDAKARRDLCSASCYYCPTGKRILIWYHTDNPLNMKNETDWLGRFAVYEVENNKLMELTAPPAMLLAQGAHVSPMCPDGSGYLAMKLNKDNEPQFLFVDWDGWEYPLETDLENASRTFAQGNRDAEGVAKAEHCFPLPQGIWSGQVLRCPIPQGVIAFDLKARRIKNEPLTESQKKEFDQIFAYDAADRPWTTIQTSSFEQGRYALHCRLKMDDDARPARIELVDGQLQRRRVLLEGTVPEFFLVHHLFPSPDRRLILACLLVDHRAWIHVIQSDGQIVAKVDCGPFQMGAK</sequence>
<reference evidence="2" key="1">
    <citation type="submission" date="2016-10" db="EMBL/GenBank/DDBJ databases">
        <authorList>
            <person name="Varghese N."/>
            <person name="Submissions S."/>
        </authorList>
    </citation>
    <scope>NUCLEOTIDE SEQUENCE [LARGE SCALE GENOMIC DNA]</scope>
    <source>
        <strain evidence="2">DSM 26348</strain>
    </source>
</reference>
<dbReference type="SUPFAM" id="SSF82171">
    <property type="entry name" value="DPP6 N-terminal domain-like"/>
    <property type="match status" value="1"/>
</dbReference>
<evidence type="ECO:0000313" key="1">
    <source>
        <dbReference type="EMBL" id="SFJ51706.1"/>
    </source>
</evidence>
<dbReference type="RefSeq" id="WP_139228666.1">
    <property type="nucleotide sequence ID" value="NZ_FOQD01000022.1"/>
</dbReference>